<name>A0A7Y0HZD3_9BIFI</name>
<accession>A0A7Y0HZD3</accession>
<evidence type="ECO:0000313" key="1">
    <source>
        <dbReference type="EMBL" id="NMN00100.1"/>
    </source>
</evidence>
<protein>
    <recommendedName>
        <fullName evidence="3">CTP synthase</fullName>
    </recommendedName>
</protein>
<dbReference type="AlphaFoldDB" id="A0A7Y0HZD3"/>
<dbReference type="Proteomes" id="UP000588277">
    <property type="component" value="Unassembled WGS sequence"/>
</dbReference>
<organism evidence="1 2">
    <name type="scientific">Bifidobacterium moraviense</name>
    <dbReference type="NCBI Taxonomy" id="2675323"/>
    <lineage>
        <taxon>Bacteria</taxon>
        <taxon>Bacillati</taxon>
        <taxon>Actinomycetota</taxon>
        <taxon>Actinomycetes</taxon>
        <taxon>Bifidobacteriales</taxon>
        <taxon>Bifidobacteriaceae</taxon>
        <taxon>Bifidobacterium</taxon>
    </lineage>
</organism>
<proteinExistence type="predicted"/>
<comment type="caution">
    <text evidence="1">The sequence shown here is derived from an EMBL/GenBank/DDBJ whole genome shotgun (WGS) entry which is preliminary data.</text>
</comment>
<evidence type="ECO:0000313" key="2">
    <source>
        <dbReference type="Proteomes" id="UP000588277"/>
    </source>
</evidence>
<evidence type="ECO:0008006" key="3">
    <source>
        <dbReference type="Google" id="ProtNLM"/>
    </source>
</evidence>
<dbReference type="EMBL" id="JAAIIH010000002">
    <property type="protein sequence ID" value="NMN00100.1"/>
    <property type="molecule type" value="Genomic_DNA"/>
</dbReference>
<gene>
    <name evidence="1" type="ORF">G1C96_0677</name>
</gene>
<reference evidence="1 2" key="1">
    <citation type="submission" date="2020-02" db="EMBL/GenBank/DDBJ databases">
        <title>Characterization of phylogenetic diversity of novel bifidobacterial species isolated in Czech ZOOs.</title>
        <authorList>
            <person name="Lugli G.A."/>
            <person name="Vera N.B."/>
            <person name="Ventura M."/>
        </authorList>
    </citation>
    <scope>NUCLEOTIDE SEQUENCE [LARGE SCALE GENOMIC DNA]</scope>
    <source>
        <strain evidence="1 2">DSM 109958</strain>
    </source>
</reference>
<sequence>MWLLDNGRIVIGELDGRAKYANPDMLGEGDAVDAVLEEKERESNIQLLRRGIVFVRWSFRQLIEQPDVVRRKLDAAGVPRTSQGLGQDALRWL</sequence>
<dbReference type="RefSeq" id="WP_169275273.1">
    <property type="nucleotide sequence ID" value="NZ_JAAIIH010000002.1"/>
</dbReference>
<keyword evidence="2" id="KW-1185">Reference proteome</keyword>